<sequence length="29" mass="3531">MFFGKVLAKVSEIVRIRDLKWSKVYEKIF</sequence>
<accession>A0A097ESQ6</accession>
<dbReference type="Proteomes" id="UP000035800">
    <property type="component" value="Chromosome I"/>
</dbReference>
<proteinExistence type="predicted"/>
<reference evidence="1 2" key="1">
    <citation type="journal article" date="2012" name="Gene">
        <title>Sequence of Leptospira santarosai serovar Shermani genome and prediction of virulence-associated genes.</title>
        <authorList>
            <person name="Chou L.F."/>
            <person name="Chen Y.T."/>
            <person name="Lu C.W."/>
            <person name="Ko Y.C."/>
            <person name="Tang C.Y."/>
            <person name="Pan M.J."/>
            <person name="Tian Y.C."/>
            <person name="Chiu C.H."/>
            <person name="Hung C.C."/>
            <person name="Yang C.W."/>
        </authorList>
    </citation>
    <scope>NUCLEOTIDE SEQUENCE [LARGE SCALE GENOMIC DNA]</scope>
    <source>
        <strain evidence="1">LT 821</strain>
    </source>
</reference>
<dbReference type="AlphaFoldDB" id="A0A097ESQ6"/>
<evidence type="ECO:0000313" key="2">
    <source>
        <dbReference type="Proteomes" id="UP000035800"/>
    </source>
</evidence>
<dbReference type="KEGG" id="lst:LSS_21965"/>
<gene>
    <name evidence="1" type="ORF">LSS_21965</name>
</gene>
<evidence type="ECO:0000313" key="1">
    <source>
        <dbReference type="EMBL" id="AIT10935.1"/>
    </source>
</evidence>
<reference evidence="1 2" key="2">
    <citation type="journal article" date="2014" name="Emerg. Microbes Infect.">
        <title>Potential impact on kidney infection: a whole-genome analysis of Leptospira santarosai serovar Shermani.</title>
        <authorList>
            <person name="Chou L.F."/>
            <person name="Chen T.W."/>
            <person name="Ko Y.C."/>
            <person name="Pan M.J."/>
            <person name="Tian Y.C."/>
            <person name="Chiu C.H."/>
            <person name="Tang P."/>
            <person name="Hung C.C."/>
            <person name="Yang C.W."/>
        </authorList>
    </citation>
    <scope>NUCLEOTIDE SEQUENCE</scope>
    <source>
        <strain evidence="1 2">LT 821</strain>
    </source>
</reference>
<name>A0A097ESQ6_9LEPT</name>
<protein>
    <submittedName>
        <fullName evidence="1">Uncharacterized protein</fullName>
    </submittedName>
</protein>
<dbReference type="EMBL" id="CP006694">
    <property type="protein sequence ID" value="AIT10935.1"/>
    <property type="molecule type" value="Genomic_DNA"/>
</dbReference>
<organism evidence="1 2">
    <name type="scientific">Leptospira santarosai serovar Shermani str. LT 821</name>
    <dbReference type="NCBI Taxonomy" id="758847"/>
    <lineage>
        <taxon>Bacteria</taxon>
        <taxon>Pseudomonadati</taxon>
        <taxon>Spirochaetota</taxon>
        <taxon>Spirochaetia</taxon>
        <taxon>Leptospirales</taxon>
        <taxon>Leptospiraceae</taxon>
        <taxon>Leptospira</taxon>
    </lineage>
</organism>
<dbReference type="STRING" id="758847.LSS_21965"/>